<dbReference type="PANTHER" id="PTHR36456">
    <property type="entry name" value="UPF0232 PROTEIN SCO3875"/>
    <property type="match status" value="1"/>
</dbReference>
<dbReference type="Pfam" id="PF05258">
    <property type="entry name" value="DciA"/>
    <property type="match status" value="1"/>
</dbReference>
<gene>
    <name evidence="1" type="ORF">G3567_04920</name>
</gene>
<keyword evidence="2" id="KW-1185">Reference proteome</keyword>
<organism evidence="1 2">
    <name type="scientific">Psychroflexus aurantiacus</name>
    <dbReference type="NCBI Taxonomy" id="2709310"/>
    <lineage>
        <taxon>Bacteria</taxon>
        <taxon>Pseudomonadati</taxon>
        <taxon>Bacteroidota</taxon>
        <taxon>Flavobacteriia</taxon>
        <taxon>Flavobacteriales</taxon>
        <taxon>Flavobacteriaceae</taxon>
        <taxon>Psychroflexus</taxon>
    </lineage>
</organism>
<name>A0A6B3R030_9FLAO</name>
<sequence>MKNKRANEEKSMKDLMEIFKNKHRLNPGLDKVDVENAWMTQLGPAIKNYTNEIKFRNNTLTVHLSSSTLREELSYGKEKIIKTLNESLGRELISKLILR</sequence>
<dbReference type="InterPro" id="IPR007922">
    <property type="entry name" value="DciA-like"/>
</dbReference>
<reference evidence="1 2" key="1">
    <citation type="submission" date="2020-02" db="EMBL/GenBank/DDBJ databases">
        <title>Flavobacteriaceae Psychroflexus bacterium YR1-1, complete genome.</title>
        <authorList>
            <person name="Li Y."/>
            <person name="Wu S."/>
        </authorList>
    </citation>
    <scope>NUCLEOTIDE SEQUENCE [LARGE SCALE GENOMIC DNA]</scope>
    <source>
        <strain evidence="1 2">YR1-1</strain>
    </source>
</reference>
<dbReference type="RefSeq" id="WP_164004204.1">
    <property type="nucleotide sequence ID" value="NZ_JAAIKD010000002.1"/>
</dbReference>
<evidence type="ECO:0000313" key="2">
    <source>
        <dbReference type="Proteomes" id="UP000478505"/>
    </source>
</evidence>
<evidence type="ECO:0000313" key="1">
    <source>
        <dbReference type="EMBL" id="NEV93492.1"/>
    </source>
</evidence>
<dbReference type="PANTHER" id="PTHR36456:SF1">
    <property type="entry name" value="UPF0232 PROTEIN SCO3875"/>
    <property type="match status" value="1"/>
</dbReference>
<accession>A0A6B3R030</accession>
<proteinExistence type="predicted"/>
<dbReference type="AlphaFoldDB" id="A0A6B3R030"/>
<comment type="caution">
    <text evidence="1">The sequence shown here is derived from an EMBL/GenBank/DDBJ whole genome shotgun (WGS) entry which is preliminary data.</text>
</comment>
<dbReference type="EMBL" id="JAAIKD010000002">
    <property type="protein sequence ID" value="NEV93492.1"/>
    <property type="molecule type" value="Genomic_DNA"/>
</dbReference>
<protein>
    <submittedName>
        <fullName evidence="1">DUF721 domain-containing protein</fullName>
    </submittedName>
</protein>
<dbReference type="Proteomes" id="UP000478505">
    <property type="component" value="Unassembled WGS sequence"/>
</dbReference>